<sequence>MERRRVAILELSVRGKTPTKIAKVMNCNRTTVYSVISKGTPEATTRSKSRPLKVGQNGCCRKKVRNVITSTWRTTRGLTPRHTANTWDKVFTGTRATYGDRWWWQQDGASCHTSNFTQEFLQIETPAFFDRNSYPPHSPDCSPLDFAVFGRLKGMLSGVQYKSKD</sequence>
<dbReference type="EMBL" id="HACA01013418">
    <property type="protein sequence ID" value="CDW30779.1"/>
    <property type="molecule type" value="Transcribed_RNA"/>
</dbReference>
<dbReference type="Gene3D" id="3.30.420.10">
    <property type="entry name" value="Ribonuclease H-like superfamily/Ribonuclease H"/>
    <property type="match status" value="1"/>
</dbReference>
<protein>
    <submittedName>
        <fullName evidence="1">Uncharacterized protein</fullName>
    </submittedName>
</protein>
<reference evidence="1" key="1">
    <citation type="submission" date="2014-05" db="EMBL/GenBank/DDBJ databases">
        <authorList>
            <person name="Chronopoulou M."/>
        </authorList>
    </citation>
    <scope>NUCLEOTIDE SEQUENCE</scope>
    <source>
        <tissue evidence="1">Whole organism</tissue>
    </source>
</reference>
<dbReference type="InterPro" id="IPR036397">
    <property type="entry name" value="RNaseH_sf"/>
</dbReference>
<evidence type="ECO:0000313" key="1">
    <source>
        <dbReference type="EMBL" id="CDW30779.1"/>
    </source>
</evidence>
<name>A0A0K2TXN7_LEPSM</name>
<organism evidence="1">
    <name type="scientific">Lepeophtheirus salmonis</name>
    <name type="common">Salmon louse</name>
    <name type="synonym">Caligus salmonis</name>
    <dbReference type="NCBI Taxonomy" id="72036"/>
    <lineage>
        <taxon>Eukaryota</taxon>
        <taxon>Metazoa</taxon>
        <taxon>Ecdysozoa</taxon>
        <taxon>Arthropoda</taxon>
        <taxon>Crustacea</taxon>
        <taxon>Multicrustacea</taxon>
        <taxon>Hexanauplia</taxon>
        <taxon>Copepoda</taxon>
        <taxon>Siphonostomatoida</taxon>
        <taxon>Caligidae</taxon>
        <taxon>Lepeophtheirus</taxon>
    </lineage>
</organism>
<dbReference type="Pfam" id="PF13384">
    <property type="entry name" value="HTH_23"/>
    <property type="match status" value="1"/>
</dbReference>
<dbReference type="GO" id="GO:0003676">
    <property type="term" value="F:nucleic acid binding"/>
    <property type="evidence" value="ECO:0007669"/>
    <property type="project" value="InterPro"/>
</dbReference>
<accession>A0A0K2TXN7</accession>
<dbReference type="AlphaFoldDB" id="A0A0K2TXN7"/>
<proteinExistence type="predicted"/>